<dbReference type="NCBIfam" id="NF047641">
    <property type="entry name" value="FFLEE_fam"/>
    <property type="match status" value="1"/>
</dbReference>
<accession>A0A6B3SU62</accession>
<dbReference type="AlphaFoldDB" id="A0A6B3SU62"/>
<organism evidence="2 3">
    <name type="scientific">Noviherbaspirillum galbum</name>
    <dbReference type="NCBI Taxonomy" id="2709383"/>
    <lineage>
        <taxon>Bacteria</taxon>
        <taxon>Pseudomonadati</taxon>
        <taxon>Pseudomonadota</taxon>
        <taxon>Betaproteobacteria</taxon>
        <taxon>Burkholderiales</taxon>
        <taxon>Oxalobacteraceae</taxon>
        <taxon>Noviherbaspirillum</taxon>
    </lineage>
</organism>
<keyword evidence="3" id="KW-1185">Reference proteome</keyword>
<dbReference type="Pfam" id="PF26621">
    <property type="entry name" value="DUF8198"/>
    <property type="match status" value="1"/>
</dbReference>
<proteinExistence type="predicted"/>
<evidence type="ECO:0000313" key="2">
    <source>
        <dbReference type="EMBL" id="NEX62905.1"/>
    </source>
</evidence>
<evidence type="ECO:0000259" key="1">
    <source>
        <dbReference type="Pfam" id="PF26621"/>
    </source>
</evidence>
<name>A0A6B3SU62_9BURK</name>
<sequence>MKTVPTAPRPLDRKEIAATLRRDLATVSAERRAASASPQVHAARLALRRFQAARLRHTHADLLAGPGTQDAARFFLSDLYSSEDLTERDARLEKLLPVMEALLPVEALAAAGSAIALDALSEELDAGMARRLGTAFTPKDYAEAYRLTGRREDREEQLARILKLGEALCRLVTYPAVGTALTAMRKPALLAGFSPIQRFLEAGFRAFRTLDDPGGFMRKIETREKRIMLALYEGAPDPLETG</sequence>
<dbReference type="RefSeq" id="WP_163966024.1">
    <property type="nucleotide sequence ID" value="NZ_JAAIVB010000062.1"/>
</dbReference>
<dbReference type="EMBL" id="JAAIVB010000062">
    <property type="protein sequence ID" value="NEX62905.1"/>
    <property type="molecule type" value="Genomic_DNA"/>
</dbReference>
<comment type="caution">
    <text evidence="2">The sequence shown here is derived from an EMBL/GenBank/DDBJ whole genome shotgun (WGS) entry which is preliminary data.</text>
</comment>
<dbReference type="InterPro" id="IPR058063">
    <property type="entry name" value="FFLEE_fam"/>
</dbReference>
<evidence type="ECO:0000313" key="3">
    <source>
        <dbReference type="Proteomes" id="UP000482155"/>
    </source>
</evidence>
<feature type="domain" description="DUF8198" evidence="1">
    <location>
        <begin position="31"/>
        <end position="238"/>
    </location>
</feature>
<dbReference type="Proteomes" id="UP000482155">
    <property type="component" value="Unassembled WGS sequence"/>
</dbReference>
<reference evidence="2 3" key="1">
    <citation type="submission" date="2020-02" db="EMBL/GenBank/DDBJ databases">
        <authorList>
            <person name="Kim M.K."/>
        </authorList>
    </citation>
    <scope>NUCLEOTIDE SEQUENCE [LARGE SCALE GENOMIC DNA]</scope>
    <source>
        <strain evidence="2 3">17J57-3</strain>
    </source>
</reference>
<protein>
    <recommendedName>
        <fullName evidence="1">DUF8198 domain-containing protein</fullName>
    </recommendedName>
</protein>
<gene>
    <name evidence="2" type="ORF">G3574_17625</name>
</gene>
<dbReference type="InterPro" id="IPR058511">
    <property type="entry name" value="DUF8198"/>
</dbReference>